<proteinExistence type="predicted"/>
<gene>
    <name evidence="1" type="ORF">DSO57_1032750</name>
</gene>
<organism evidence="1 2">
    <name type="scientific">Entomophthora muscae</name>
    <dbReference type="NCBI Taxonomy" id="34485"/>
    <lineage>
        <taxon>Eukaryota</taxon>
        <taxon>Fungi</taxon>
        <taxon>Fungi incertae sedis</taxon>
        <taxon>Zoopagomycota</taxon>
        <taxon>Entomophthoromycotina</taxon>
        <taxon>Entomophthoromycetes</taxon>
        <taxon>Entomophthorales</taxon>
        <taxon>Entomophthoraceae</taxon>
        <taxon>Entomophthora</taxon>
    </lineage>
</organism>
<sequence length="176" mass="19092">MVQYGTVTNHGDHTFGILGHSIPMFYHGNCLPDLPLRRLHYINLEYTYGELPVAYTLCSKKVKVLSLSIGEAKSIPVYASCNVTIPPGSQVIHNTGLLLALLAGTHGEIFGTPYASRLEPWVAPGILMPSEKEVLILLANMSCEAMAVSKGNSAHVDTKNFNSGHVNTFNVNTIVK</sequence>
<keyword evidence="2" id="KW-1185">Reference proteome</keyword>
<evidence type="ECO:0000313" key="2">
    <source>
        <dbReference type="Proteomes" id="UP001165960"/>
    </source>
</evidence>
<protein>
    <submittedName>
        <fullName evidence="1">Uncharacterized protein</fullName>
    </submittedName>
</protein>
<accession>A0ACC2TYV0</accession>
<name>A0ACC2TYV0_9FUNG</name>
<dbReference type="Proteomes" id="UP001165960">
    <property type="component" value="Unassembled WGS sequence"/>
</dbReference>
<comment type="caution">
    <text evidence="1">The sequence shown here is derived from an EMBL/GenBank/DDBJ whole genome shotgun (WGS) entry which is preliminary data.</text>
</comment>
<evidence type="ECO:0000313" key="1">
    <source>
        <dbReference type="EMBL" id="KAJ9079700.1"/>
    </source>
</evidence>
<reference evidence="1" key="1">
    <citation type="submission" date="2022-04" db="EMBL/GenBank/DDBJ databases">
        <title>Genome of the entomopathogenic fungus Entomophthora muscae.</title>
        <authorList>
            <person name="Elya C."/>
            <person name="Lovett B.R."/>
            <person name="Lee E."/>
            <person name="Macias A.M."/>
            <person name="Hajek A.E."/>
            <person name="De Bivort B.L."/>
            <person name="Kasson M.T."/>
            <person name="De Fine Licht H.H."/>
            <person name="Stajich J.E."/>
        </authorList>
    </citation>
    <scope>NUCLEOTIDE SEQUENCE</scope>
    <source>
        <strain evidence="1">Berkeley</strain>
    </source>
</reference>
<dbReference type="EMBL" id="QTSX02001669">
    <property type="protein sequence ID" value="KAJ9079700.1"/>
    <property type="molecule type" value="Genomic_DNA"/>
</dbReference>